<gene>
    <name evidence="1" type="ORF">DUI87_18240</name>
</gene>
<protein>
    <submittedName>
        <fullName evidence="1">Uncharacterized protein</fullName>
    </submittedName>
</protein>
<proteinExistence type="predicted"/>
<evidence type="ECO:0000313" key="2">
    <source>
        <dbReference type="Proteomes" id="UP000269221"/>
    </source>
</evidence>
<sequence>MGGQCTGTRGQAWVMAWLGLAEKICPELGIVTAALKKSIAARQSNELWGEELQGASFSSRLGKETKTTSTTGLDVHQLTLAKGMDMDSVHFCSVEEII</sequence>
<dbReference type="EMBL" id="QRBI01000123">
    <property type="protein sequence ID" value="RMC05059.1"/>
    <property type="molecule type" value="Genomic_DNA"/>
</dbReference>
<organism evidence="1 2">
    <name type="scientific">Hirundo rustica rustica</name>
    <dbReference type="NCBI Taxonomy" id="333673"/>
    <lineage>
        <taxon>Eukaryota</taxon>
        <taxon>Metazoa</taxon>
        <taxon>Chordata</taxon>
        <taxon>Craniata</taxon>
        <taxon>Vertebrata</taxon>
        <taxon>Euteleostomi</taxon>
        <taxon>Archelosauria</taxon>
        <taxon>Archosauria</taxon>
        <taxon>Dinosauria</taxon>
        <taxon>Saurischia</taxon>
        <taxon>Theropoda</taxon>
        <taxon>Coelurosauria</taxon>
        <taxon>Aves</taxon>
        <taxon>Neognathae</taxon>
        <taxon>Neoaves</taxon>
        <taxon>Telluraves</taxon>
        <taxon>Australaves</taxon>
        <taxon>Passeriformes</taxon>
        <taxon>Sylvioidea</taxon>
        <taxon>Hirundinidae</taxon>
        <taxon>Hirundo</taxon>
    </lineage>
</organism>
<dbReference type="Proteomes" id="UP000269221">
    <property type="component" value="Unassembled WGS sequence"/>
</dbReference>
<comment type="caution">
    <text evidence="1">The sequence shown here is derived from an EMBL/GenBank/DDBJ whole genome shotgun (WGS) entry which is preliminary data.</text>
</comment>
<name>A0A3M0JW38_HIRRU</name>
<reference evidence="1 2" key="1">
    <citation type="submission" date="2018-07" db="EMBL/GenBank/DDBJ databases">
        <title>A high quality draft genome assembly of the barn swallow (H. rustica rustica).</title>
        <authorList>
            <person name="Formenti G."/>
            <person name="Chiara M."/>
            <person name="Poveda L."/>
            <person name="Francoijs K.-J."/>
            <person name="Bonisoli-Alquati A."/>
            <person name="Canova L."/>
            <person name="Gianfranceschi L."/>
            <person name="Horner D.S."/>
            <person name="Saino N."/>
        </authorList>
    </citation>
    <scope>NUCLEOTIDE SEQUENCE [LARGE SCALE GENOMIC DNA]</scope>
    <source>
        <strain evidence="1">Chelidonia</strain>
        <tissue evidence="1">Blood</tissue>
    </source>
</reference>
<accession>A0A3M0JW38</accession>
<keyword evidence="2" id="KW-1185">Reference proteome</keyword>
<dbReference type="AlphaFoldDB" id="A0A3M0JW38"/>
<evidence type="ECO:0000313" key="1">
    <source>
        <dbReference type="EMBL" id="RMC05059.1"/>
    </source>
</evidence>